<dbReference type="GO" id="GO:0003824">
    <property type="term" value="F:catalytic activity"/>
    <property type="evidence" value="ECO:0007669"/>
    <property type="project" value="InterPro"/>
</dbReference>
<dbReference type="InterPro" id="IPR043131">
    <property type="entry name" value="BCAT-like_N"/>
</dbReference>
<dbReference type="Pfam" id="PF01063">
    <property type="entry name" value="Aminotran_4"/>
    <property type="match status" value="1"/>
</dbReference>
<dbReference type="Gene3D" id="3.30.470.10">
    <property type="match status" value="1"/>
</dbReference>
<comment type="similarity">
    <text evidence="2">Belongs to the class-IV pyridoxal-phosphate-dependent aminotransferase family.</text>
</comment>
<comment type="cofactor">
    <cofactor evidence="1">
        <name>pyridoxal 5'-phosphate</name>
        <dbReference type="ChEBI" id="CHEBI:597326"/>
    </cofactor>
</comment>
<dbReference type="PANTHER" id="PTHR42743">
    <property type="entry name" value="AMINO-ACID AMINOTRANSFERASE"/>
    <property type="match status" value="1"/>
</dbReference>
<evidence type="ECO:0008006" key="5">
    <source>
        <dbReference type="Google" id="ProtNLM"/>
    </source>
</evidence>
<sequence>MDFKPVFLQPHLDRLFSSANRIGLNIEFTQSDILDMLSKVIHDFQDPNQRVRILAVPNKLIVYTSYLNLDPSIYNGVSVITFEASRAHPEIKTTDYQSCLTAWRAAVDAGCFEAILMDHNGILYEGSRSNLFWVKDEKLFTRKEDVLPGTTRQIIINHSSVSIQYNTLNSMDLSNIDEFFLTNSGSGIIPVTRINDKNIGNGSVGIITRQLLSQYNEWMLKEIAR</sequence>
<accession>A0A381N428</accession>
<dbReference type="SUPFAM" id="SSF56752">
    <property type="entry name" value="D-aminoacid aminotransferase-like PLP-dependent enzymes"/>
    <property type="match status" value="1"/>
</dbReference>
<protein>
    <recommendedName>
        <fullName evidence="5">Aminotransferase class IV</fullName>
    </recommendedName>
</protein>
<dbReference type="InterPro" id="IPR036038">
    <property type="entry name" value="Aminotransferase-like"/>
</dbReference>
<evidence type="ECO:0000313" key="4">
    <source>
        <dbReference type="EMBL" id="SUZ49380.1"/>
    </source>
</evidence>
<dbReference type="InterPro" id="IPR050571">
    <property type="entry name" value="Class-IV_PLP-Dep_Aminotrnsfr"/>
</dbReference>
<organism evidence="4">
    <name type="scientific">marine metagenome</name>
    <dbReference type="NCBI Taxonomy" id="408172"/>
    <lineage>
        <taxon>unclassified sequences</taxon>
        <taxon>metagenomes</taxon>
        <taxon>ecological metagenomes</taxon>
    </lineage>
</organism>
<keyword evidence="3" id="KW-0663">Pyridoxal phosphate</keyword>
<evidence type="ECO:0000256" key="3">
    <source>
        <dbReference type="ARBA" id="ARBA00022898"/>
    </source>
</evidence>
<reference evidence="4" key="1">
    <citation type="submission" date="2018-05" db="EMBL/GenBank/DDBJ databases">
        <authorList>
            <person name="Lanie J.A."/>
            <person name="Ng W.-L."/>
            <person name="Kazmierczak K.M."/>
            <person name="Andrzejewski T.M."/>
            <person name="Davidsen T.M."/>
            <person name="Wayne K.J."/>
            <person name="Tettelin H."/>
            <person name="Glass J.I."/>
            <person name="Rusch D."/>
            <person name="Podicherti R."/>
            <person name="Tsui H.-C.T."/>
            <person name="Winkler M.E."/>
        </authorList>
    </citation>
    <scope>NUCLEOTIDE SEQUENCE</scope>
</reference>
<evidence type="ECO:0000256" key="1">
    <source>
        <dbReference type="ARBA" id="ARBA00001933"/>
    </source>
</evidence>
<dbReference type="FunFam" id="3.20.10.10:FF:000002">
    <property type="entry name" value="D-alanine aminotransferase"/>
    <property type="match status" value="1"/>
</dbReference>
<dbReference type="AlphaFoldDB" id="A0A381N428"/>
<evidence type="ECO:0000256" key="2">
    <source>
        <dbReference type="ARBA" id="ARBA00009320"/>
    </source>
</evidence>
<dbReference type="Gene3D" id="3.20.10.10">
    <property type="entry name" value="D-amino Acid Aminotransferase, subunit A, domain 2"/>
    <property type="match status" value="1"/>
</dbReference>
<dbReference type="EMBL" id="UINC01000112">
    <property type="protein sequence ID" value="SUZ49380.1"/>
    <property type="molecule type" value="Genomic_DNA"/>
</dbReference>
<proteinExistence type="inferred from homology"/>
<name>A0A381N428_9ZZZZ</name>
<dbReference type="GO" id="GO:0008652">
    <property type="term" value="P:amino acid biosynthetic process"/>
    <property type="evidence" value="ECO:0007669"/>
    <property type="project" value="UniProtKB-ARBA"/>
</dbReference>
<dbReference type="PANTHER" id="PTHR42743:SF11">
    <property type="entry name" value="AMINODEOXYCHORISMATE LYASE"/>
    <property type="match status" value="1"/>
</dbReference>
<gene>
    <name evidence="4" type="ORF">METZ01_LOCUS2234</name>
</gene>
<dbReference type="InterPro" id="IPR001544">
    <property type="entry name" value="Aminotrans_IV"/>
</dbReference>
<dbReference type="CDD" id="cd00449">
    <property type="entry name" value="PLPDE_IV"/>
    <property type="match status" value="1"/>
</dbReference>
<dbReference type="InterPro" id="IPR043132">
    <property type="entry name" value="BCAT-like_C"/>
</dbReference>
<dbReference type="GO" id="GO:0046394">
    <property type="term" value="P:carboxylic acid biosynthetic process"/>
    <property type="evidence" value="ECO:0007669"/>
    <property type="project" value="UniProtKB-ARBA"/>
</dbReference>